<keyword evidence="17" id="KW-1185">Reference proteome</keyword>
<dbReference type="RefSeq" id="WP_382344408.1">
    <property type="nucleotide sequence ID" value="NZ_JBHSAB010000029.1"/>
</dbReference>
<comment type="caution">
    <text evidence="16">The sequence shown here is derived from an EMBL/GenBank/DDBJ whole genome shotgun (WGS) entry which is preliminary data.</text>
</comment>
<dbReference type="Pfam" id="PF02801">
    <property type="entry name" value="Ketoacyl-synt_C"/>
    <property type="match status" value="1"/>
</dbReference>
<evidence type="ECO:0000256" key="6">
    <source>
        <dbReference type="ARBA" id="ARBA00022519"/>
    </source>
</evidence>
<dbReference type="InterPro" id="IPR016039">
    <property type="entry name" value="Thiolase-like"/>
</dbReference>
<evidence type="ECO:0000256" key="8">
    <source>
        <dbReference type="ARBA" id="ARBA00022692"/>
    </source>
</evidence>
<evidence type="ECO:0000256" key="13">
    <source>
        <dbReference type="ARBA" id="ARBA00041756"/>
    </source>
</evidence>
<evidence type="ECO:0000256" key="4">
    <source>
        <dbReference type="ARBA" id="ARBA00022458"/>
    </source>
</evidence>
<evidence type="ECO:0000256" key="1">
    <source>
        <dbReference type="ARBA" id="ARBA00004533"/>
    </source>
</evidence>
<organism evidence="16 17">
    <name type="scientific">Legionella dresdenensis</name>
    <dbReference type="NCBI Taxonomy" id="450200"/>
    <lineage>
        <taxon>Bacteria</taxon>
        <taxon>Pseudomonadati</taxon>
        <taxon>Pseudomonadota</taxon>
        <taxon>Gammaproteobacteria</taxon>
        <taxon>Legionellales</taxon>
        <taxon>Legionellaceae</taxon>
        <taxon>Legionella</taxon>
    </lineage>
</organism>
<comment type="similarity">
    <text evidence="3 14">Belongs to the thiolase-like superfamily. Beta-ketoacyl-ACP synthases family.</text>
</comment>
<dbReference type="SUPFAM" id="SSF53901">
    <property type="entry name" value="Thiolase-like"/>
    <property type="match status" value="2"/>
</dbReference>
<sequence>MKRRVVITGMEIVSSIGSGLDKFWQAAVNGQCGIRRIEHYDPSDYSTRIGGEIRDLSLAHLPEFDKSKRYPKAAQYALFCAHYALEQAGLDAAERAKTGTFIGTSLGGTPELESAYQAFFQEGWKKIPALSVIRGMPNSIANHIAIAFNLGGINSTISNACVSSAEAIGNAYHQIASGRLDSAVCGGTESLLWETLMAAWCKLRVMSTRNDQPEQACRPFDKERDGMVMADGAGILILEELQQAKARGATIYAEIIGYGASCDAHHVTAPASEGQVRAIQQALDEARLAAGDVQYINAHGTGTQLNDLTETQTIKTVFGERAYEIPITAQKAMTGHAIGAAGAMEIIATAMSLQHDILLPTINLHNPDPDCDLDYVANYARKQHIDIALSNHFAFGGANAALLLRRMT</sequence>
<evidence type="ECO:0000313" key="16">
    <source>
        <dbReference type="EMBL" id="MFC3909824.1"/>
    </source>
</evidence>
<protein>
    <recommendedName>
        <fullName evidence="12">Nodulation protein E</fullName>
    </recommendedName>
    <alternativeName>
        <fullName evidence="13">Host-specificity of nodulation protein B</fullName>
    </alternativeName>
</protein>
<feature type="domain" description="Ketosynthase family 3 (KS3)" evidence="15">
    <location>
        <begin position="2"/>
        <end position="406"/>
    </location>
</feature>
<evidence type="ECO:0000313" key="17">
    <source>
        <dbReference type="Proteomes" id="UP001595758"/>
    </source>
</evidence>
<keyword evidence="4" id="KW-0536">Nodulation</keyword>
<keyword evidence="7 14" id="KW-0808">Transferase</keyword>
<evidence type="ECO:0000256" key="9">
    <source>
        <dbReference type="ARBA" id="ARBA00022989"/>
    </source>
</evidence>
<dbReference type="NCBIfam" id="NF005589">
    <property type="entry name" value="PRK07314.1"/>
    <property type="match status" value="1"/>
</dbReference>
<dbReference type="InterPro" id="IPR000794">
    <property type="entry name" value="Beta-ketoacyl_synthase"/>
</dbReference>
<dbReference type="Proteomes" id="UP001595758">
    <property type="component" value="Unassembled WGS sequence"/>
</dbReference>
<evidence type="ECO:0000256" key="14">
    <source>
        <dbReference type="RuleBase" id="RU003694"/>
    </source>
</evidence>
<evidence type="ECO:0000256" key="7">
    <source>
        <dbReference type="ARBA" id="ARBA00022679"/>
    </source>
</evidence>
<dbReference type="CDD" id="cd00834">
    <property type="entry name" value="KAS_I_II"/>
    <property type="match status" value="1"/>
</dbReference>
<reference evidence="17" key="1">
    <citation type="journal article" date="2019" name="Int. J. Syst. Evol. Microbiol.">
        <title>The Global Catalogue of Microorganisms (GCM) 10K type strain sequencing project: providing services to taxonomists for standard genome sequencing and annotation.</title>
        <authorList>
            <consortium name="The Broad Institute Genomics Platform"/>
            <consortium name="The Broad Institute Genome Sequencing Center for Infectious Disease"/>
            <person name="Wu L."/>
            <person name="Ma J."/>
        </authorList>
    </citation>
    <scope>NUCLEOTIDE SEQUENCE [LARGE SCALE GENOMIC DNA]</scope>
    <source>
        <strain evidence="17">CCUG 59858</strain>
    </source>
</reference>
<dbReference type="InterPro" id="IPR020841">
    <property type="entry name" value="PKS_Beta-ketoAc_synthase_dom"/>
</dbReference>
<keyword evidence="10" id="KW-0472">Membrane</keyword>
<dbReference type="InterPro" id="IPR014031">
    <property type="entry name" value="Ketoacyl_synth_C"/>
</dbReference>
<dbReference type="EMBL" id="JBHSAB010000029">
    <property type="protein sequence ID" value="MFC3909824.1"/>
    <property type="molecule type" value="Genomic_DNA"/>
</dbReference>
<evidence type="ECO:0000256" key="12">
    <source>
        <dbReference type="ARBA" id="ARBA00039445"/>
    </source>
</evidence>
<evidence type="ECO:0000259" key="15">
    <source>
        <dbReference type="PROSITE" id="PS52004"/>
    </source>
</evidence>
<keyword evidence="9" id="KW-1133">Transmembrane helix</keyword>
<comment type="subcellular location">
    <subcellularLocation>
        <location evidence="1">Cell inner membrane</location>
    </subcellularLocation>
</comment>
<comment type="pathway">
    <text evidence="2">Lipid metabolism.</text>
</comment>
<keyword evidence="6" id="KW-0997">Cell inner membrane</keyword>
<accession>A0ABV8CHU7</accession>
<name>A0ABV8CHU7_9GAMM</name>
<dbReference type="PROSITE" id="PS52004">
    <property type="entry name" value="KS3_2"/>
    <property type="match status" value="1"/>
</dbReference>
<dbReference type="InterPro" id="IPR014030">
    <property type="entry name" value="Ketoacyl_synth_N"/>
</dbReference>
<evidence type="ECO:0000256" key="2">
    <source>
        <dbReference type="ARBA" id="ARBA00005189"/>
    </source>
</evidence>
<comment type="function">
    <text evidence="11">Proposed to synthesize NOD factor fatty acyl chain. Involved in the synthesis of a highly unsaturated fatty acid moiety, which forms part of a lipo-oligosaccharide that is responsible for host specificity.</text>
</comment>
<evidence type="ECO:0000256" key="5">
    <source>
        <dbReference type="ARBA" id="ARBA00022475"/>
    </source>
</evidence>
<keyword evidence="5" id="KW-1003">Cell membrane</keyword>
<gene>
    <name evidence="16" type="ORF">ACFORL_12150</name>
</gene>
<dbReference type="SMART" id="SM00825">
    <property type="entry name" value="PKS_KS"/>
    <property type="match status" value="1"/>
</dbReference>
<dbReference type="Gene3D" id="3.40.47.10">
    <property type="match status" value="1"/>
</dbReference>
<dbReference type="PANTHER" id="PTHR11712:SF352">
    <property type="entry name" value="3-OXOACYL-[ACYL-CARRIER-PROTEIN] SYNTHASE"/>
    <property type="match status" value="1"/>
</dbReference>
<evidence type="ECO:0000256" key="10">
    <source>
        <dbReference type="ARBA" id="ARBA00023136"/>
    </source>
</evidence>
<proteinExistence type="inferred from homology"/>
<keyword evidence="8" id="KW-0812">Transmembrane</keyword>
<dbReference type="Pfam" id="PF00109">
    <property type="entry name" value="ketoacyl-synt"/>
    <property type="match status" value="1"/>
</dbReference>
<evidence type="ECO:0000256" key="3">
    <source>
        <dbReference type="ARBA" id="ARBA00008467"/>
    </source>
</evidence>
<evidence type="ECO:0000256" key="11">
    <source>
        <dbReference type="ARBA" id="ARBA00037576"/>
    </source>
</evidence>
<dbReference type="PANTHER" id="PTHR11712">
    <property type="entry name" value="POLYKETIDE SYNTHASE-RELATED"/>
    <property type="match status" value="1"/>
</dbReference>